<dbReference type="EMBL" id="AHAT01020589">
    <property type="status" value="NOT_ANNOTATED_CDS"/>
    <property type="molecule type" value="Genomic_DNA"/>
</dbReference>
<keyword evidence="7" id="KW-0131">Cell cycle</keyword>
<evidence type="ECO:0000259" key="10">
    <source>
        <dbReference type="Pfam" id="PF02151"/>
    </source>
</evidence>
<dbReference type="InterPro" id="IPR011989">
    <property type="entry name" value="ARM-like"/>
</dbReference>
<feature type="domain" description="UVR" evidence="10">
    <location>
        <begin position="502"/>
        <end position="532"/>
    </location>
</feature>
<reference evidence="12" key="3">
    <citation type="submission" date="2025-09" db="UniProtKB">
        <authorList>
            <consortium name="Ensembl"/>
        </authorList>
    </citation>
    <scope>IDENTIFICATION</scope>
</reference>
<evidence type="ECO:0000256" key="5">
    <source>
        <dbReference type="ARBA" id="ARBA00022776"/>
    </source>
</evidence>
<evidence type="ECO:0000313" key="12">
    <source>
        <dbReference type="Ensembl" id="ENSLOCP00000003893.1"/>
    </source>
</evidence>
<comment type="similarity">
    <text evidence="2">Belongs to the CND3 (condensin subunit 3) family.</text>
</comment>
<dbReference type="InParanoid" id="W5M685"/>
<keyword evidence="3" id="KW-0158">Chromosome</keyword>
<keyword evidence="13" id="KW-1185">Reference proteome</keyword>
<evidence type="ECO:0000256" key="2">
    <source>
        <dbReference type="ARBA" id="ARBA00006533"/>
    </source>
</evidence>
<dbReference type="FunCoup" id="W5M685">
    <property type="interactions" value="868"/>
</dbReference>
<dbReference type="PANTHER" id="PTHR14418:SF5">
    <property type="entry name" value="CONDENSIN COMPLEX SUBUNIT 3"/>
    <property type="match status" value="1"/>
</dbReference>
<dbReference type="Bgee" id="ENSLOCG00000003287">
    <property type="expression patterns" value="Expressed in ovary and 12 other cell types or tissues"/>
</dbReference>
<dbReference type="Ensembl" id="ENSLOCT00000003901.1">
    <property type="protein sequence ID" value="ENSLOCP00000003893.1"/>
    <property type="gene ID" value="ENSLOCG00000003287.1"/>
</dbReference>
<evidence type="ECO:0000256" key="3">
    <source>
        <dbReference type="ARBA" id="ARBA00022454"/>
    </source>
</evidence>
<comment type="subcellular location">
    <subcellularLocation>
        <location evidence="1">Chromosome</location>
    </subcellularLocation>
</comment>
<dbReference type="SUPFAM" id="SSF48371">
    <property type="entry name" value="ARM repeat"/>
    <property type="match status" value="1"/>
</dbReference>
<dbReference type="Proteomes" id="UP000018468">
    <property type="component" value="Linkage group LG4"/>
</dbReference>
<dbReference type="GO" id="GO:0000796">
    <property type="term" value="C:condensin complex"/>
    <property type="evidence" value="ECO:0007669"/>
    <property type="project" value="InterPro"/>
</dbReference>
<dbReference type="Pfam" id="PF12719">
    <property type="entry name" value="Cnd3"/>
    <property type="match status" value="1"/>
</dbReference>
<dbReference type="Pfam" id="PF02151">
    <property type="entry name" value="UVR"/>
    <property type="match status" value="1"/>
</dbReference>
<dbReference type="AlphaFoldDB" id="W5M685"/>
<reference evidence="12" key="2">
    <citation type="submission" date="2025-08" db="UniProtKB">
        <authorList>
            <consortium name="Ensembl"/>
        </authorList>
    </citation>
    <scope>IDENTIFICATION</scope>
</reference>
<dbReference type="GeneTree" id="ENSGT00390000001577"/>
<evidence type="ECO:0000256" key="1">
    <source>
        <dbReference type="ARBA" id="ARBA00004286"/>
    </source>
</evidence>
<keyword evidence="6" id="KW-0226">DNA condensation</keyword>
<dbReference type="STRING" id="7918.ENSLOCP00000003893"/>
<accession>W5M685</accession>
<dbReference type="FunFam" id="1.25.10.10:FF:000461">
    <property type="entry name" value="Non-SMC condensin I complex, subunit G"/>
    <property type="match status" value="1"/>
</dbReference>
<feature type="coiled-coil region" evidence="8">
    <location>
        <begin position="494"/>
        <end position="540"/>
    </location>
</feature>
<dbReference type="Gene3D" id="1.25.10.10">
    <property type="entry name" value="Leucine-rich Repeat Variant"/>
    <property type="match status" value="2"/>
</dbReference>
<name>W5M685_LEPOC</name>
<dbReference type="InterPro" id="IPR016024">
    <property type="entry name" value="ARM-type_fold"/>
</dbReference>
<evidence type="ECO:0000313" key="13">
    <source>
        <dbReference type="Proteomes" id="UP000018468"/>
    </source>
</evidence>
<keyword evidence="5" id="KW-0498">Mitosis</keyword>
<dbReference type="PANTHER" id="PTHR14418">
    <property type="entry name" value="CONDENSIN COMPLEX SUBUNIT 3-RELATED"/>
    <property type="match status" value="1"/>
</dbReference>
<proteinExistence type="inferred from homology"/>
<organism evidence="12 13">
    <name type="scientific">Lepisosteus oculatus</name>
    <name type="common">Spotted gar</name>
    <dbReference type="NCBI Taxonomy" id="7918"/>
    <lineage>
        <taxon>Eukaryota</taxon>
        <taxon>Metazoa</taxon>
        <taxon>Chordata</taxon>
        <taxon>Craniata</taxon>
        <taxon>Vertebrata</taxon>
        <taxon>Euteleostomi</taxon>
        <taxon>Actinopterygii</taxon>
        <taxon>Neopterygii</taxon>
        <taxon>Holostei</taxon>
        <taxon>Semionotiformes</taxon>
        <taxon>Lepisosteidae</taxon>
        <taxon>Lepisosteus</taxon>
    </lineage>
</organism>
<sequence>MTEIKDIIKETYEKAQKGHNNKAKLVAALKSKYNELEDKTIFHEEFVHYLKYPMIVYKREPAVENVIDFVAKFATSFEEPVENEEVLEESEEEENPFLNYLFTFLLKSHDANSHAVRFRVCQLINKLLGSMAENAQIDEDLFDRIHESMLIRVKDKFPNVRIQAALAMTRLQEPQNENCPTINAYMLLLENDSNPEVRRAALSCIAPCAKTLPKIVKRTRDVKESVRKLAYQVLAEKVHVRALSIAQRVKLLEQGLNDRSEAVREVVQKKLLQAWLRLSQGNVLELLYRLDVENCPEAAVAALNAMFSLSSVDDLLKDCENLDSRKLISAENLTCENTLYWRALCEYVKSKGDEGEHVLEQLLPEAAIYAQYLYVYIKSIPVLDEKQKSDFSEVENLMKKEFIAQQLIHLVGCVDTAEEGGRKRVLAVLQEMLVLPNTPNSLVSLLVEKLVTVLKDDDKRIQVIAEIISDVREPIVAVGEPTCENEARKRQIKLAEIKVKIMEAKDTLEECVADQDFNRASELKDKIAELENLRTQLIKDPEEPIIKEVRVEKNDPETLLKCLTMCAEVLKQMSNDKGIGPTMSGLLESLILPGIANTHPAVRNMAVVCLGTCALHSKDLANRHLLLLLQIAQLDDPKIRISALKAVIDQLLLNGMDVLKGKPSSPQSDNSGTGNGISSEDHDSRETAKEAEEENTVNNILSLLSAFLDSEIPELRTETAEGLAKLMFCGRLSSSKLLSRLVLMWYNPVTEDDTRLRHCLGVFFPLYAYASRSNQECFEESFLPTIQTLLNAPASSPLAEVDIANVAELFVDLTRLSGLNHNKKTVYQGLTVHDCLAVRLCNEILKDPRAPEIRLYAKCLSLLELDNEDLESIKDLMLLLEEVLQEVKDKVCIKAIEKVIHQLKRETKSKTSATSNQDAEISTIQGATENAEGGENDGEQLKSAKKAKRDNRLYTTPSQVNMFYVTVNFGTPGQKKVSTTGTSSRRTRKANEASDESDGEELAGVHEVVTRPSRRAKALALEKTKKDLTALMNREANGV</sequence>
<dbReference type="InterPro" id="IPR025977">
    <property type="entry name" value="Cnd3_C"/>
</dbReference>
<dbReference type="GO" id="GO:0005737">
    <property type="term" value="C:cytoplasm"/>
    <property type="evidence" value="ECO:0000318"/>
    <property type="project" value="GO_Central"/>
</dbReference>
<feature type="region of interest" description="Disordered" evidence="9">
    <location>
        <begin position="926"/>
        <end position="952"/>
    </location>
</feature>
<dbReference type="eggNOG" id="KOG2025">
    <property type="taxonomic scope" value="Eukaryota"/>
</dbReference>
<evidence type="ECO:0000259" key="11">
    <source>
        <dbReference type="Pfam" id="PF12719"/>
    </source>
</evidence>
<evidence type="ECO:0000256" key="8">
    <source>
        <dbReference type="SAM" id="Coils"/>
    </source>
</evidence>
<evidence type="ECO:0000256" key="7">
    <source>
        <dbReference type="ARBA" id="ARBA00023306"/>
    </source>
</evidence>
<dbReference type="InterPro" id="IPR001943">
    <property type="entry name" value="UVR_dom"/>
</dbReference>
<feature type="compositionally biased region" description="Basic and acidic residues" evidence="9">
    <location>
        <begin position="679"/>
        <end position="690"/>
    </location>
</feature>
<dbReference type="GO" id="GO:0007076">
    <property type="term" value="P:mitotic chromosome condensation"/>
    <property type="evidence" value="ECO:0000318"/>
    <property type="project" value="GO_Central"/>
</dbReference>
<evidence type="ECO:0000256" key="6">
    <source>
        <dbReference type="ARBA" id="ARBA00023067"/>
    </source>
</evidence>
<dbReference type="GO" id="GO:0000793">
    <property type="term" value="C:condensed chromosome"/>
    <property type="evidence" value="ECO:0000318"/>
    <property type="project" value="GO_Central"/>
</dbReference>
<dbReference type="InterPro" id="IPR027165">
    <property type="entry name" value="CND3"/>
</dbReference>
<feature type="region of interest" description="Disordered" evidence="9">
    <location>
        <begin position="660"/>
        <end position="694"/>
    </location>
</feature>
<keyword evidence="4" id="KW-0132">Cell division</keyword>
<dbReference type="OMA" id="FRATQIT"/>
<keyword evidence="8" id="KW-0175">Coiled coil</keyword>
<feature type="domain" description="Nuclear condensin complex subunit 3 C-terminal" evidence="11">
    <location>
        <begin position="561"/>
        <end position="865"/>
    </location>
</feature>
<evidence type="ECO:0000256" key="4">
    <source>
        <dbReference type="ARBA" id="ARBA00022618"/>
    </source>
</evidence>
<protein>
    <submittedName>
        <fullName evidence="12">Non-SMC condensin I complex, subunit G</fullName>
    </submittedName>
</protein>
<reference evidence="13" key="1">
    <citation type="submission" date="2011-12" db="EMBL/GenBank/DDBJ databases">
        <title>The Draft Genome of Lepisosteus oculatus.</title>
        <authorList>
            <consortium name="The Broad Institute Genome Assembly &amp; Analysis Group"/>
            <consortium name="Computational R&amp;D Group"/>
            <consortium name="and Sequencing Platform"/>
            <person name="Di Palma F."/>
            <person name="Alfoldi J."/>
            <person name="Johnson J."/>
            <person name="Berlin A."/>
            <person name="Gnerre S."/>
            <person name="Jaffe D."/>
            <person name="MacCallum I."/>
            <person name="Young S."/>
            <person name="Walker B.J."/>
            <person name="Lander E.S."/>
            <person name="Lindblad-Toh K."/>
        </authorList>
    </citation>
    <scope>NUCLEOTIDE SEQUENCE [LARGE SCALE GENOMIC DNA]</scope>
</reference>
<evidence type="ECO:0000256" key="9">
    <source>
        <dbReference type="SAM" id="MobiDB-lite"/>
    </source>
</evidence>
<feature type="compositionally biased region" description="Polar residues" evidence="9">
    <location>
        <begin position="664"/>
        <end position="678"/>
    </location>
</feature>
<dbReference type="EMBL" id="AHAT01020588">
    <property type="status" value="NOT_ANNOTATED_CDS"/>
    <property type="molecule type" value="Genomic_DNA"/>
</dbReference>
<dbReference type="GO" id="GO:0051301">
    <property type="term" value="P:cell division"/>
    <property type="evidence" value="ECO:0007669"/>
    <property type="project" value="UniProtKB-KW"/>
</dbReference>
<feature type="region of interest" description="Disordered" evidence="9">
    <location>
        <begin position="974"/>
        <end position="1002"/>
    </location>
</feature>